<dbReference type="SUPFAM" id="SSF55729">
    <property type="entry name" value="Acyl-CoA N-acyltransferases (Nat)"/>
    <property type="match status" value="1"/>
</dbReference>
<feature type="region of interest" description="Disordered" evidence="1">
    <location>
        <begin position="131"/>
        <end position="166"/>
    </location>
</feature>
<dbReference type="Proteomes" id="UP000241912">
    <property type="component" value="Unassembled WGS sequence"/>
</dbReference>
<dbReference type="EMBL" id="PXXU01000059">
    <property type="protein sequence ID" value="PSJ16268.1"/>
    <property type="molecule type" value="Genomic_DNA"/>
</dbReference>
<dbReference type="NCBIfam" id="TIGR03694">
    <property type="entry name" value="exosort_acyl"/>
    <property type="match status" value="1"/>
</dbReference>
<keyword evidence="3" id="KW-1185">Reference proteome</keyword>
<evidence type="ECO:0000256" key="1">
    <source>
        <dbReference type="SAM" id="MobiDB-lite"/>
    </source>
</evidence>
<dbReference type="InterPro" id="IPR022484">
    <property type="entry name" value="PEP-CTERM/exosrtase_acylTfrase"/>
</dbReference>
<dbReference type="InterPro" id="IPR016181">
    <property type="entry name" value="Acyl_CoA_acyltransferase"/>
</dbReference>
<evidence type="ECO:0000313" key="2">
    <source>
        <dbReference type="EMBL" id="PSJ16268.1"/>
    </source>
</evidence>
<keyword evidence="2" id="KW-0012">Acyltransferase</keyword>
<keyword evidence="2" id="KW-0808">Transferase</keyword>
<dbReference type="Gene3D" id="3.40.630.30">
    <property type="match status" value="1"/>
</dbReference>
<sequence>MSDMYNNFQKFFEIVEADTSELLEIVYRIRYQVFCVEHDFLDASQYPDKKEKDNCDDHSSHVLLRFRSSGDFIGSVRLILFNPLQPEKLFPVEMYTQLDLTLCNINALPRQQIAEISRSVIVKQFDRRRGDRRGSRAEDAAQENRRSSDRRFTDNNAGRERRSSDRRSTPHLSLILMAAVLRMSVKHNIKHWISAKDPALNRLLGYNGLSFSPIGPPVNYHGIRRPYYANVEEMLNRMYKEHHDAWEVLTDCGKYSPIQSN</sequence>
<dbReference type="RefSeq" id="WP_106707986.1">
    <property type="nucleotide sequence ID" value="NZ_PXXU01000059.1"/>
</dbReference>
<proteinExistence type="predicted"/>
<protein>
    <submittedName>
        <fullName evidence="2">PEP-CTERM/exosortase system-associated acyltransferase</fullName>
    </submittedName>
</protein>
<dbReference type="Pfam" id="PF13444">
    <property type="entry name" value="Acetyltransf_5"/>
    <property type="match status" value="1"/>
</dbReference>
<gene>
    <name evidence="2" type="ORF">C7H79_14430</name>
</gene>
<dbReference type="OrthoDB" id="582214at2"/>
<name>A0A2P7NS62_9PROT</name>
<accession>A0A2P7NS62</accession>
<dbReference type="GO" id="GO:0016746">
    <property type="term" value="F:acyltransferase activity"/>
    <property type="evidence" value="ECO:0007669"/>
    <property type="project" value="UniProtKB-KW"/>
</dbReference>
<organism evidence="2 3">
    <name type="scientific">Nitrosomonas supralitoralis</name>
    <dbReference type="NCBI Taxonomy" id="2116706"/>
    <lineage>
        <taxon>Bacteria</taxon>
        <taxon>Pseudomonadati</taxon>
        <taxon>Pseudomonadota</taxon>
        <taxon>Betaproteobacteria</taxon>
        <taxon>Nitrosomonadales</taxon>
        <taxon>Nitrosomonadaceae</taxon>
        <taxon>Nitrosomonas</taxon>
    </lineage>
</organism>
<reference evidence="2 3" key="1">
    <citation type="submission" date="2018-03" db="EMBL/GenBank/DDBJ databases">
        <title>Draft genome of Nitrosomonas supralitoralis APG5.</title>
        <authorList>
            <person name="Urakawa H."/>
            <person name="Lopez J.V."/>
        </authorList>
    </citation>
    <scope>NUCLEOTIDE SEQUENCE [LARGE SCALE GENOMIC DNA]</scope>
    <source>
        <strain evidence="2 3">APG5</strain>
    </source>
</reference>
<comment type="caution">
    <text evidence="2">The sequence shown here is derived from an EMBL/GenBank/DDBJ whole genome shotgun (WGS) entry which is preliminary data.</text>
</comment>
<evidence type="ECO:0000313" key="3">
    <source>
        <dbReference type="Proteomes" id="UP000241912"/>
    </source>
</evidence>
<dbReference type="AlphaFoldDB" id="A0A2P7NS62"/>